<evidence type="ECO:0000256" key="1">
    <source>
        <dbReference type="ARBA" id="ARBA00006174"/>
    </source>
</evidence>
<dbReference type="PANTHER" id="PTHR16943:SF8">
    <property type="entry name" value="2-METHYLCITRATE DEHYDRATASE"/>
    <property type="match status" value="1"/>
</dbReference>
<gene>
    <name evidence="4" type="ORF">HNR67_007571</name>
</gene>
<dbReference type="InterPro" id="IPR042188">
    <property type="entry name" value="MmgE/PrpD_sf_2"/>
</dbReference>
<name>A0A7W7CKI8_9PSEU</name>
<comment type="similarity">
    <text evidence="1">Belongs to the PrpD family.</text>
</comment>
<evidence type="ECO:0000313" key="5">
    <source>
        <dbReference type="Proteomes" id="UP000533598"/>
    </source>
</evidence>
<dbReference type="SUPFAM" id="SSF103378">
    <property type="entry name" value="2-methylcitrate dehydratase PrpD"/>
    <property type="match status" value="1"/>
</dbReference>
<dbReference type="InterPro" id="IPR045336">
    <property type="entry name" value="MmgE_PrpD_N"/>
</dbReference>
<evidence type="ECO:0000313" key="4">
    <source>
        <dbReference type="EMBL" id="MBB4681453.1"/>
    </source>
</evidence>
<feature type="domain" description="MmgE/PrpD C-terminal" evidence="3">
    <location>
        <begin position="272"/>
        <end position="431"/>
    </location>
</feature>
<protein>
    <submittedName>
        <fullName evidence="4">2-methylcitrate dehydratase PrpD</fullName>
    </submittedName>
</protein>
<dbReference type="RefSeq" id="WP_185008034.1">
    <property type="nucleotide sequence ID" value="NZ_BAAAUI010000008.1"/>
</dbReference>
<dbReference type="EMBL" id="JACHMH010000001">
    <property type="protein sequence ID" value="MBB4681453.1"/>
    <property type="molecule type" value="Genomic_DNA"/>
</dbReference>
<dbReference type="Gene3D" id="1.10.4100.10">
    <property type="entry name" value="2-methylcitrate dehydratase PrpD"/>
    <property type="match status" value="1"/>
</dbReference>
<dbReference type="InterPro" id="IPR042183">
    <property type="entry name" value="MmgE/PrpD_sf_1"/>
</dbReference>
<evidence type="ECO:0000259" key="3">
    <source>
        <dbReference type="Pfam" id="PF19305"/>
    </source>
</evidence>
<feature type="domain" description="MmgE/PrpD N-terminal" evidence="2">
    <location>
        <begin position="13"/>
        <end position="249"/>
    </location>
</feature>
<accession>A0A7W7CKI8</accession>
<comment type="caution">
    <text evidence="4">The sequence shown here is derived from an EMBL/GenBank/DDBJ whole genome shotgun (WGS) entry which is preliminary data.</text>
</comment>
<dbReference type="InterPro" id="IPR045337">
    <property type="entry name" value="MmgE_PrpD_C"/>
</dbReference>
<dbReference type="Pfam" id="PF03972">
    <property type="entry name" value="MmgE_PrpD_N"/>
    <property type="match status" value="1"/>
</dbReference>
<dbReference type="PANTHER" id="PTHR16943">
    <property type="entry name" value="2-METHYLCITRATE DEHYDRATASE-RELATED"/>
    <property type="match status" value="1"/>
</dbReference>
<evidence type="ECO:0000259" key="2">
    <source>
        <dbReference type="Pfam" id="PF03972"/>
    </source>
</evidence>
<proteinExistence type="inferred from homology"/>
<dbReference type="Pfam" id="PF19305">
    <property type="entry name" value="MmgE_PrpD_C"/>
    <property type="match status" value="1"/>
</dbReference>
<dbReference type="Proteomes" id="UP000533598">
    <property type="component" value="Unassembled WGS sequence"/>
</dbReference>
<dbReference type="Gene3D" id="3.30.1330.120">
    <property type="entry name" value="2-methylcitrate dehydratase PrpD"/>
    <property type="match status" value="1"/>
</dbReference>
<dbReference type="InterPro" id="IPR005656">
    <property type="entry name" value="MmgE_PrpD"/>
</dbReference>
<dbReference type="AlphaFoldDB" id="A0A7W7CKI8"/>
<organism evidence="4 5">
    <name type="scientific">Crossiella cryophila</name>
    <dbReference type="NCBI Taxonomy" id="43355"/>
    <lineage>
        <taxon>Bacteria</taxon>
        <taxon>Bacillati</taxon>
        <taxon>Actinomycetota</taxon>
        <taxon>Actinomycetes</taxon>
        <taxon>Pseudonocardiales</taxon>
        <taxon>Pseudonocardiaceae</taxon>
        <taxon>Crossiella</taxon>
    </lineage>
</organism>
<dbReference type="InterPro" id="IPR036148">
    <property type="entry name" value="MmgE/PrpD_sf"/>
</dbReference>
<reference evidence="4 5" key="1">
    <citation type="submission" date="2020-08" db="EMBL/GenBank/DDBJ databases">
        <title>Sequencing the genomes of 1000 actinobacteria strains.</title>
        <authorList>
            <person name="Klenk H.-P."/>
        </authorList>
    </citation>
    <scope>NUCLEOTIDE SEQUENCE [LARGE SCALE GENOMIC DNA]</scope>
    <source>
        <strain evidence="4 5">DSM 44230</strain>
    </source>
</reference>
<keyword evidence="5" id="KW-1185">Reference proteome</keyword>
<sequence length="451" mass="47506">MTPTQQLLDALPAFAPDRLPVAVLDQARTTLYDCLGAQLAATSREFPIMRLLERLVREVGGTPESSLVGSCLRTTAATAALANGALAYYCDIESHHPAANVHAIAVIGPAALAVGERQHASGVEVLAAIVAGVDIAARVSYALGPAAQYARGFHPTTVAGTLGSAVAAGLLLRLDNDSFRNALGLAGTSAGGLLSWVDDPTEQSRPLNIGLAAQAGVQAALLAATGFRGPADILGGKYPFGKAFTGQWDQHALLEGIGTRHEITRLFFKRNACCVFIPASLDALLDIMATESLSPQDIAKIAIRAPESSYQVIDNNPLRSHSVQYVLAVAAHQGHVTFADILTDRGADPDIDALAQKITITGDPGFDRQAHQSIGSTVHLTTSTGAVHHREVEHPLGSHRNPLSTQDLADKFTALTTGILTPDRAAQLRSTLDRLHTLPDINDLTRLLELG</sequence>
<dbReference type="GO" id="GO:0016829">
    <property type="term" value="F:lyase activity"/>
    <property type="evidence" value="ECO:0007669"/>
    <property type="project" value="InterPro"/>
</dbReference>